<dbReference type="InterPro" id="IPR000182">
    <property type="entry name" value="GNAT_dom"/>
</dbReference>
<dbReference type="AlphaFoldDB" id="A0A4P6V452"/>
<dbReference type="SUPFAM" id="SSF55729">
    <property type="entry name" value="Acyl-CoA N-acyltransferases (Nat)"/>
    <property type="match status" value="1"/>
</dbReference>
<dbReference type="RefSeq" id="WP_039723259.1">
    <property type="nucleotide sequence ID" value="NZ_CP036532.1"/>
</dbReference>
<dbReference type="Proteomes" id="UP000293719">
    <property type="component" value="Chromosome"/>
</dbReference>
<organism evidence="2 3">
    <name type="scientific">Roseitalea porphyridii</name>
    <dbReference type="NCBI Taxonomy" id="1852022"/>
    <lineage>
        <taxon>Bacteria</taxon>
        <taxon>Pseudomonadati</taxon>
        <taxon>Pseudomonadota</taxon>
        <taxon>Alphaproteobacteria</taxon>
        <taxon>Hyphomicrobiales</taxon>
        <taxon>Ahrensiaceae</taxon>
        <taxon>Roseitalea</taxon>
    </lineage>
</organism>
<proteinExistence type="predicted"/>
<dbReference type="PROSITE" id="PS51186">
    <property type="entry name" value="GNAT"/>
    <property type="match status" value="1"/>
</dbReference>
<keyword evidence="2" id="KW-0808">Transferase</keyword>
<dbReference type="PANTHER" id="PTHR43792">
    <property type="entry name" value="GNAT FAMILY, PUTATIVE (AFU_ORTHOLOGUE AFUA_3G00765)-RELATED-RELATED"/>
    <property type="match status" value="1"/>
</dbReference>
<name>A0A4P6V452_9HYPH</name>
<protein>
    <submittedName>
        <fullName evidence="2">N-acetyltransferase</fullName>
    </submittedName>
</protein>
<accession>A0A4P6V452</accession>
<keyword evidence="3" id="KW-1185">Reference proteome</keyword>
<dbReference type="OrthoDB" id="9804153at2"/>
<gene>
    <name evidence="2" type="ORF">E0E05_16460</name>
</gene>
<dbReference type="InterPro" id="IPR051531">
    <property type="entry name" value="N-acetyltransferase"/>
</dbReference>
<sequence>MISTANKPDAFRPDRRSFSLNTPVLTTERLVLRMPVLDDADELAVIANSRDIAEMTARMPHPYTRADAVKYINAVHDGRVEGYVYAVTIAETGRLIGMCAVTNRPPSGDLEVGYWLGRAWWGQGYASEAASAVVDLAFRVTGTNVIYAGSRTVNPRSRQVLIKQGFEFTGLDEIDTIAAGRVAIERYRLSRENWLARKVETG</sequence>
<dbReference type="EMBL" id="CP036532">
    <property type="protein sequence ID" value="QBK32035.1"/>
    <property type="molecule type" value="Genomic_DNA"/>
</dbReference>
<evidence type="ECO:0000313" key="3">
    <source>
        <dbReference type="Proteomes" id="UP000293719"/>
    </source>
</evidence>
<reference evidence="2 3" key="1">
    <citation type="journal article" date="2017" name="Int. J. Syst. Evol. Microbiol.">
        <title>Roseitalea porphyridii gen. nov., sp. nov., isolated from a red alga, and reclassification of Hoeflea suaedae Chung et al. 2013 as Pseudohoeflea suaedae gen. nov., comb. nov.</title>
        <authorList>
            <person name="Hyeon J.W."/>
            <person name="Jeong S.E."/>
            <person name="Baek K."/>
            <person name="Jeon C.O."/>
        </authorList>
    </citation>
    <scope>NUCLEOTIDE SEQUENCE [LARGE SCALE GENOMIC DNA]</scope>
    <source>
        <strain evidence="2 3">MA7-20</strain>
    </source>
</reference>
<feature type="domain" description="N-acetyltransferase" evidence="1">
    <location>
        <begin position="35"/>
        <end position="200"/>
    </location>
</feature>
<dbReference type="Pfam" id="PF13302">
    <property type="entry name" value="Acetyltransf_3"/>
    <property type="match status" value="1"/>
</dbReference>
<dbReference type="KEGG" id="rpod:E0E05_16460"/>
<dbReference type="GeneID" id="90768897"/>
<dbReference type="GO" id="GO:0016747">
    <property type="term" value="F:acyltransferase activity, transferring groups other than amino-acyl groups"/>
    <property type="evidence" value="ECO:0007669"/>
    <property type="project" value="InterPro"/>
</dbReference>
<evidence type="ECO:0000313" key="2">
    <source>
        <dbReference type="EMBL" id="QBK32035.1"/>
    </source>
</evidence>
<evidence type="ECO:0000259" key="1">
    <source>
        <dbReference type="PROSITE" id="PS51186"/>
    </source>
</evidence>
<dbReference type="InterPro" id="IPR016181">
    <property type="entry name" value="Acyl_CoA_acyltransferase"/>
</dbReference>
<dbReference type="Gene3D" id="3.40.630.30">
    <property type="match status" value="1"/>
</dbReference>